<accession>A0A1I8AQ93</accession>
<feature type="region of interest" description="Disordered" evidence="5">
    <location>
        <begin position="237"/>
        <end position="264"/>
    </location>
</feature>
<evidence type="ECO:0000259" key="6">
    <source>
        <dbReference type="PROSITE" id="PS50157"/>
    </source>
</evidence>
<evidence type="ECO:0000256" key="4">
    <source>
        <dbReference type="PROSITE-ProRule" id="PRU00042"/>
    </source>
</evidence>
<evidence type="ECO:0000256" key="2">
    <source>
        <dbReference type="ARBA" id="ARBA00022771"/>
    </source>
</evidence>
<evidence type="ECO:0000313" key="8">
    <source>
        <dbReference type="WBParaSite" id="L893_g8334.t1"/>
    </source>
</evidence>
<dbReference type="WBParaSite" id="L893_g8334.t1">
    <property type="protein sequence ID" value="L893_g8334.t1"/>
    <property type="gene ID" value="L893_g8334"/>
</dbReference>
<dbReference type="PROSITE" id="PS50157">
    <property type="entry name" value="ZINC_FINGER_C2H2_2"/>
    <property type="match status" value="1"/>
</dbReference>
<reference evidence="8" key="1">
    <citation type="submission" date="2016-11" db="UniProtKB">
        <authorList>
            <consortium name="WormBaseParasite"/>
        </authorList>
    </citation>
    <scope>IDENTIFICATION</scope>
</reference>
<dbReference type="InterPro" id="IPR013087">
    <property type="entry name" value="Znf_C2H2_type"/>
</dbReference>
<dbReference type="AlphaFoldDB" id="A0A1I8AQ93"/>
<feature type="domain" description="C2H2-type" evidence="6">
    <location>
        <begin position="137"/>
        <end position="164"/>
    </location>
</feature>
<dbReference type="SMART" id="SM00355">
    <property type="entry name" value="ZnF_C2H2"/>
    <property type="match status" value="2"/>
</dbReference>
<dbReference type="PROSITE" id="PS00028">
    <property type="entry name" value="ZINC_FINGER_C2H2_1"/>
    <property type="match status" value="1"/>
</dbReference>
<dbReference type="Proteomes" id="UP000095287">
    <property type="component" value="Unplaced"/>
</dbReference>
<dbReference type="Gene3D" id="3.30.160.60">
    <property type="entry name" value="Classic Zinc Finger"/>
    <property type="match status" value="1"/>
</dbReference>
<organism evidence="7 8">
    <name type="scientific">Steinernema glaseri</name>
    <dbReference type="NCBI Taxonomy" id="37863"/>
    <lineage>
        <taxon>Eukaryota</taxon>
        <taxon>Metazoa</taxon>
        <taxon>Ecdysozoa</taxon>
        <taxon>Nematoda</taxon>
        <taxon>Chromadorea</taxon>
        <taxon>Rhabditida</taxon>
        <taxon>Tylenchina</taxon>
        <taxon>Panagrolaimomorpha</taxon>
        <taxon>Strongyloidoidea</taxon>
        <taxon>Steinernematidae</taxon>
        <taxon>Steinernema</taxon>
    </lineage>
</organism>
<keyword evidence="7" id="KW-1185">Reference proteome</keyword>
<evidence type="ECO:0000313" key="7">
    <source>
        <dbReference type="Proteomes" id="UP000095287"/>
    </source>
</evidence>
<dbReference type="FunFam" id="3.30.160.60:FF:000446">
    <property type="entry name" value="Zinc finger protein"/>
    <property type="match status" value="1"/>
</dbReference>
<dbReference type="GO" id="GO:0005634">
    <property type="term" value="C:nucleus"/>
    <property type="evidence" value="ECO:0007669"/>
    <property type="project" value="UniProtKB-ARBA"/>
</dbReference>
<dbReference type="InterPro" id="IPR036236">
    <property type="entry name" value="Znf_C2H2_sf"/>
</dbReference>
<sequence length="357" mass="39980">MAAKIDREVRIVNSQDHIPFCSICRYVTTMCVLSSAFHEDFVNRIRVRDALRLGLAMVTCLLLQMSLTCGKMNEGGKQPKETAQNVAPESSKQALNTYTLPKDIASRAKEDARKFTFYGLEQRNLEFKRLPITHKPFACTRCTKTFQTRSTLNRHIETDHATNPIRKQCPFCRNISYKYGCDLMKHLRVIHGCNGTEKALTDTQKKCCNFNLENVQVSANSKNGLTCNRRILSSVARASTPTTPSDDPKASAIPQQGLEPQGCRSSNAVNKKIVMTTFAAVQLQNRQHPSLCPALKMVWPAADDNSDEAAVVERFGNLRTPSTNSPFKDRKEMMSAFANNMSIVLLLDCAFMAFRIA</sequence>
<keyword evidence="1" id="KW-0479">Metal-binding</keyword>
<name>A0A1I8AQ93_9BILA</name>
<keyword evidence="2 4" id="KW-0863">Zinc-finger</keyword>
<dbReference type="GO" id="GO:0000122">
    <property type="term" value="P:negative regulation of transcription by RNA polymerase II"/>
    <property type="evidence" value="ECO:0007669"/>
    <property type="project" value="UniProtKB-ARBA"/>
</dbReference>
<evidence type="ECO:0000256" key="1">
    <source>
        <dbReference type="ARBA" id="ARBA00022723"/>
    </source>
</evidence>
<keyword evidence="3" id="KW-0862">Zinc</keyword>
<proteinExistence type="predicted"/>
<evidence type="ECO:0000256" key="3">
    <source>
        <dbReference type="ARBA" id="ARBA00022833"/>
    </source>
</evidence>
<dbReference type="SUPFAM" id="SSF57667">
    <property type="entry name" value="beta-beta-alpha zinc fingers"/>
    <property type="match status" value="1"/>
</dbReference>
<dbReference type="GO" id="GO:0008270">
    <property type="term" value="F:zinc ion binding"/>
    <property type="evidence" value="ECO:0007669"/>
    <property type="project" value="UniProtKB-KW"/>
</dbReference>
<evidence type="ECO:0000256" key="5">
    <source>
        <dbReference type="SAM" id="MobiDB-lite"/>
    </source>
</evidence>
<protein>
    <submittedName>
        <fullName evidence="8">C2H2-type domain-containing protein</fullName>
    </submittedName>
</protein>